<dbReference type="RefSeq" id="XP_016214161.1">
    <property type="nucleotide sequence ID" value="XM_016357959.1"/>
</dbReference>
<accession>A0A0D1YUD2</accession>
<evidence type="ECO:0000259" key="1">
    <source>
        <dbReference type="Pfam" id="PF12697"/>
    </source>
</evidence>
<dbReference type="InterPro" id="IPR052897">
    <property type="entry name" value="Sec-Metab_Biosynth_Hydrolase"/>
</dbReference>
<sequence length="273" mass="29673">MDGLPTVLFVHGAWHASEHFAPVQSELASHGYSIKAVQLPSSTDGNNYIQGIDEDVEAIQNTLSDIVLTDGDIVLVMHSYGGIPGSSAAKGFSKPERLAKGENGGIIHLIYIASFALEEGLCLIDGIGGQLAPWVKVHVLALYFCLLPPAFEAVGLITSIQGENTYMTPKNPRDVFYNDLSDSEAALWISELRKQATKSFVAPTTYAAWKHIPSTYVICERDNAFPSFAQEMLVSQQGAKFNVIRFEDSGHSPFLSKPQETAKVIRKAAGECK</sequence>
<keyword evidence="3" id="KW-1185">Reference proteome</keyword>
<evidence type="ECO:0000313" key="3">
    <source>
        <dbReference type="Proteomes" id="UP000053259"/>
    </source>
</evidence>
<dbReference type="SUPFAM" id="SSF53474">
    <property type="entry name" value="alpha/beta-Hydrolases"/>
    <property type="match status" value="1"/>
</dbReference>
<feature type="domain" description="AB hydrolase-1" evidence="1">
    <location>
        <begin position="7"/>
        <end position="263"/>
    </location>
</feature>
<dbReference type="InParanoid" id="A0A0D1YUD2"/>
<dbReference type="InterPro" id="IPR000073">
    <property type="entry name" value="AB_hydrolase_1"/>
</dbReference>
<protein>
    <recommendedName>
        <fullName evidence="1">AB hydrolase-1 domain-containing protein</fullName>
    </recommendedName>
</protein>
<dbReference type="EMBL" id="KN847541">
    <property type="protein sequence ID" value="KIW04292.1"/>
    <property type="molecule type" value="Genomic_DNA"/>
</dbReference>
<dbReference type="PANTHER" id="PTHR37017">
    <property type="entry name" value="AB HYDROLASE-1 DOMAIN-CONTAINING PROTEIN-RELATED"/>
    <property type="match status" value="1"/>
</dbReference>
<name>A0A0D1YUD2_9PEZI</name>
<dbReference type="Proteomes" id="UP000053259">
    <property type="component" value="Unassembled WGS sequence"/>
</dbReference>
<reference evidence="2 3" key="1">
    <citation type="submission" date="2015-01" db="EMBL/GenBank/DDBJ databases">
        <title>The Genome Sequence of Ochroconis gallopava CBS43764.</title>
        <authorList>
            <consortium name="The Broad Institute Genomics Platform"/>
            <person name="Cuomo C."/>
            <person name="de Hoog S."/>
            <person name="Gorbushina A."/>
            <person name="Stielow B."/>
            <person name="Teixiera M."/>
            <person name="Abouelleil A."/>
            <person name="Chapman S.B."/>
            <person name="Priest M."/>
            <person name="Young S.K."/>
            <person name="Wortman J."/>
            <person name="Nusbaum C."/>
            <person name="Birren B."/>
        </authorList>
    </citation>
    <scope>NUCLEOTIDE SEQUENCE [LARGE SCALE GENOMIC DNA]</scope>
    <source>
        <strain evidence="2 3">CBS 43764</strain>
    </source>
</reference>
<dbReference type="Pfam" id="PF12697">
    <property type="entry name" value="Abhydrolase_6"/>
    <property type="match status" value="1"/>
</dbReference>
<dbReference type="AlphaFoldDB" id="A0A0D1YUD2"/>
<organism evidence="2 3">
    <name type="scientific">Verruconis gallopava</name>
    <dbReference type="NCBI Taxonomy" id="253628"/>
    <lineage>
        <taxon>Eukaryota</taxon>
        <taxon>Fungi</taxon>
        <taxon>Dikarya</taxon>
        <taxon>Ascomycota</taxon>
        <taxon>Pezizomycotina</taxon>
        <taxon>Dothideomycetes</taxon>
        <taxon>Pleosporomycetidae</taxon>
        <taxon>Venturiales</taxon>
        <taxon>Sympoventuriaceae</taxon>
        <taxon>Verruconis</taxon>
    </lineage>
</organism>
<gene>
    <name evidence="2" type="ORF">PV09_04588</name>
</gene>
<dbReference type="PANTHER" id="PTHR37017:SF11">
    <property type="entry name" value="ESTERASE_LIPASE_THIOESTERASE DOMAIN-CONTAINING PROTEIN"/>
    <property type="match status" value="1"/>
</dbReference>
<dbReference type="OrthoDB" id="1263307at2759"/>
<dbReference type="VEuPathDB" id="FungiDB:PV09_04588"/>
<dbReference type="HOGENOM" id="CLU_046066_1_3_1"/>
<evidence type="ECO:0000313" key="2">
    <source>
        <dbReference type="EMBL" id="KIW04292.1"/>
    </source>
</evidence>
<dbReference type="InterPro" id="IPR029058">
    <property type="entry name" value="AB_hydrolase_fold"/>
</dbReference>
<dbReference type="GeneID" id="27312561"/>
<dbReference type="Gene3D" id="3.40.50.1820">
    <property type="entry name" value="alpha/beta hydrolase"/>
    <property type="match status" value="1"/>
</dbReference>
<proteinExistence type="predicted"/>